<gene>
    <name evidence="2" type="ORF">NDU88_003720</name>
</gene>
<protein>
    <submittedName>
        <fullName evidence="2">Uncharacterized protein</fullName>
    </submittedName>
</protein>
<feature type="region of interest" description="Disordered" evidence="1">
    <location>
        <begin position="53"/>
        <end position="102"/>
    </location>
</feature>
<dbReference type="Proteomes" id="UP001066276">
    <property type="component" value="Chromosome 11"/>
</dbReference>
<dbReference type="AlphaFoldDB" id="A0AAV7LSS2"/>
<name>A0AAV7LSS2_PLEWA</name>
<dbReference type="EMBL" id="JANPWB010000015">
    <property type="protein sequence ID" value="KAJ1090590.1"/>
    <property type="molecule type" value="Genomic_DNA"/>
</dbReference>
<organism evidence="2 3">
    <name type="scientific">Pleurodeles waltl</name>
    <name type="common">Iberian ribbed newt</name>
    <dbReference type="NCBI Taxonomy" id="8319"/>
    <lineage>
        <taxon>Eukaryota</taxon>
        <taxon>Metazoa</taxon>
        <taxon>Chordata</taxon>
        <taxon>Craniata</taxon>
        <taxon>Vertebrata</taxon>
        <taxon>Euteleostomi</taxon>
        <taxon>Amphibia</taxon>
        <taxon>Batrachia</taxon>
        <taxon>Caudata</taxon>
        <taxon>Salamandroidea</taxon>
        <taxon>Salamandridae</taxon>
        <taxon>Pleurodelinae</taxon>
        <taxon>Pleurodeles</taxon>
    </lineage>
</organism>
<reference evidence="2" key="1">
    <citation type="journal article" date="2022" name="bioRxiv">
        <title>Sequencing and chromosome-scale assembly of the giantPleurodeles waltlgenome.</title>
        <authorList>
            <person name="Brown T."/>
            <person name="Elewa A."/>
            <person name="Iarovenko S."/>
            <person name="Subramanian E."/>
            <person name="Araus A.J."/>
            <person name="Petzold A."/>
            <person name="Susuki M."/>
            <person name="Suzuki K.-i.T."/>
            <person name="Hayashi T."/>
            <person name="Toyoda A."/>
            <person name="Oliveira C."/>
            <person name="Osipova E."/>
            <person name="Leigh N.D."/>
            <person name="Simon A."/>
            <person name="Yun M.H."/>
        </authorList>
    </citation>
    <scope>NUCLEOTIDE SEQUENCE</scope>
    <source>
        <strain evidence="2">20211129_DDA</strain>
        <tissue evidence="2">Liver</tissue>
    </source>
</reference>
<keyword evidence="3" id="KW-1185">Reference proteome</keyword>
<proteinExistence type="predicted"/>
<evidence type="ECO:0000313" key="3">
    <source>
        <dbReference type="Proteomes" id="UP001066276"/>
    </source>
</evidence>
<evidence type="ECO:0000313" key="2">
    <source>
        <dbReference type="EMBL" id="KAJ1090590.1"/>
    </source>
</evidence>
<sequence>MRGQEGVRETFVFLRDLRLRLAAGKWASERGVTALQASLVLRLGVQGVISEETGLELGSPEAANSTSERRPRPIAGPLRMQPPLTPKPRTKRQGPCLAVDRHRWARSWPGHVVSQASGARKTRPTDVL</sequence>
<accession>A0AAV7LSS2</accession>
<evidence type="ECO:0000256" key="1">
    <source>
        <dbReference type="SAM" id="MobiDB-lite"/>
    </source>
</evidence>
<comment type="caution">
    <text evidence="2">The sequence shown here is derived from an EMBL/GenBank/DDBJ whole genome shotgun (WGS) entry which is preliminary data.</text>
</comment>